<reference evidence="2 3" key="1">
    <citation type="submission" date="2017-09" db="EMBL/GenBank/DDBJ databases">
        <authorList>
            <consortium name="International Durum Wheat Genome Sequencing Consortium (IDWGSC)"/>
            <person name="Milanesi L."/>
        </authorList>
    </citation>
    <scope>NUCLEOTIDE SEQUENCE [LARGE SCALE GENOMIC DNA]</scope>
    <source>
        <strain evidence="3">cv. Svevo</strain>
    </source>
</reference>
<dbReference type="Gramene" id="TRITD2Av1G223040.1">
    <property type="protein sequence ID" value="TRITD2Av1G223040.1"/>
    <property type="gene ID" value="TRITD2Av1G223040"/>
</dbReference>
<dbReference type="Gene3D" id="3.80.10.10">
    <property type="entry name" value="Ribonuclease Inhibitor"/>
    <property type="match status" value="1"/>
</dbReference>
<dbReference type="AlphaFoldDB" id="A0A9R1RAL4"/>
<sequence length="121" mass="12844">MLSVCPPSRSKLNVKMGHEWVRGGQNERSRRPLSSAVAPSGVRPGLTSQRHRTVRSTGNCRRDPATGAVQRLRLHGVGLAGTLAPSLARLPALESVSLFGNALSGGIPAGYASLAPTRRRR</sequence>
<evidence type="ECO:0000313" key="2">
    <source>
        <dbReference type="EMBL" id="VAH34376.1"/>
    </source>
</evidence>
<protein>
    <submittedName>
        <fullName evidence="2">Uncharacterized protein</fullName>
    </submittedName>
</protein>
<organism evidence="2 3">
    <name type="scientific">Triticum turgidum subsp. durum</name>
    <name type="common">Durum wheat</name>
    <name type="synonym">Triticum durum</name>
    <dbReference type="NCBI Taxonomy" id="4567"/>
    <lineage>
        <taxon>Eukaryota</taxon>
        <taxon>Viridiplantae</taxon>
        <taxon>Streptophyta</taxon>
        <taxon>Embryophyta</taxon>
        <taxon>Tracheophyta</taxon>
        <taxon>Spermatophyta</taxon>
        <taxon>Magnoliopsida</taxon>
        <taxon>Liliopsida</taxon>
        <taxon>Poales</taxon>
        <taxon>Poaceae</taxon>
        <taxon>BOP clade</taxon>
        <taxon>Pooideae</taxon>
        <taxon>Triticodae</taxon>
        <taxon>Triticeae</taxon>
        <taxon>Triticinae</taxon>
        <taxon>Triticum</taxon>
    </lineage>
</organism>
<keyword evidence="3" id="KW-1185">Reference proteome</keyword>
<proteinExistence type="predicted"/>
<evidence type="ECO:0000256" key="1">
    <source>
        <dbReference type="SAM" id="MobiDB-lite"/>
    </source>
</evidence>
<feature type="region of interest" description="Disordered" evidence="1">
    <location>
        <begin position="21"/>
        <end position="63"/>
    </location>
</feature>
<dbReference type="Proteomes" id="UP000324705">
    <property type="component" value="Chromosome 2A"/>
</dbReference>
<dbReference type="EMBL" id="LT934113">
    <property type="protein sequence ID" value="VAH34376.1"/>
    <property type="molecule type" value="Genomic_DNA"/>
</dbReference>
<feature type="compositionally biased region" description="Basic and acidic residues" evidence="1">
    <location>
        <begin position="21"/>
        <end position="30"/>
    </location>
</feature>
<accession>A0A9R1RAL4</accession>
<gene>
    <name evidence="2" type="ORF">TRITD_2Av1G223040</name>
</gene>
<name>A0A9R1RAL4_TRITD</name>
<dbReference type="InterPro" id="IPR032675">
    <property type="entry name" value="LRR_dom_sf"/>
</dbReference>
<evidence type="ECO:0000313" key="3">
    <source>
        <dbReference type="Proteomes" id="UP000324705"/>
    </source>
</evidence>